<dbReference type="InterPro" id="IPR014284">
    <property type="entry name" value="RNA_pol_sigma-70_dom"/>
</dbReference>
<dbReference type="GO" id="GO:0006352">
    <property type="term" value="P:DNA-templated transcription initiation"/>
    <property type="evidence" value="ECO:0007669"/>
    <property type="project" value="InterPro"/>
</dbReference>
<gene>
    <name evidence="6" type="primary">rpoD</name>
    <name evidence="6" type="ORF">HG15A2_49120</name>
</gene>
<dbReference type="AlphaFoldDB" id="A0A517N354"/>
<dbReference type="NCBIfam" id="TIGR02937">
    <property type="entry name" value="sigma70-ECF"/>
    <property type="match status" value="1"/>
</dbReference>
<dbReference type="PROSITE" id="PS00716">
    <property type="entry name" value="SIGMA70_2"/>
    <property type="match status" value="1"/>
</dbReference>
<dbReference type="Gene3D" id="1.10.10.10">
    <property type="entry name" value="Winged helix-like DNA-binding domain superfamily/Winged helix DNA-binding domain"/>
    <property type="match status" value="1"/>
</dbReference>
<sequence>MHNEYKIPVLEDLRDSDTDAPLRERLLSRIDSAERLIAGIDADKTYKSTKILTALAGDDMPLVRPRQFDGGDLLHDLRLYVEDLSDAAELQADSMGEQVFTVEELANQFNVSTKTISRWRALGLVSRRLVFDGRKRVGFLRSSVDRFVKNNAERVERGSKFSQLTDSQRHEFVARAKELANNGSGQAEIARLLAERSGRSVETIRTALRQHDIDHPEVAIFPAGGGPLTEKQRQNIYQAYRRGTNVDRLCSDYDRTKTTVYRVINEIRAERIMELPLDHMENPRFKRKGADKACLGEMPEPETVTRRPKRPTGLPPYLAALYEMTLLTREQEQHIFRKYNYLKYKAYKLRAQLEPDNPKTALMDEIEDLYEQVLKFKNQIIRANLRLVVSIAKRHVKPDQDFFALVSDGNVSLLRAIEKFDYARGNKFSTYASWAIMKNFARTIPGEYRQRDRFRTSHDELFAATQEERGNPTVELSAQEDRVSKINRILSKLDEREQAIIVGRFGLDHSTEPKTLKQVGADLGVTKERIRQIEARALNKLRQAAADEKIALDI</sequence>
<dbReference type="OrthoDB" id="9780321at2"/>
<protein>
    <submittedName>
        <fullName evidence="6">RNA polymerase sigma factor RpoD</fullName>
    </submittedName>
</protein>
<dbReference type="InterPro" id="IPR000943">
    <property type="entry name" value="RNA_pol_sigma70"/>
</dbReference>
<evidence type="ECO:0000313" key="6">
    <source>
        <dbReference type="EMBL" id="QDT01565.1"/>
    </source>
</evidence>
<accession>A0A517N354</accession>
<dbReference type="InterPro" id="IPR036388">
    <property type="entry name" value="WH-like_DNA-bd_sf"/>
</dbReference>
<dbReference type="KEGG" id="amob:HG15A2_49120"/>
<dbReference type="InterPro" id="IPR007630">
    <property type="entry name" value="RNA_pol_sigma70_r4"/>
</dbReference>
<evidence type="ECO:0000256" key="1">
    <source>
        <dbReference type="ARBA" id="ARBA00023015"/>
    </source>
</evidence>
<dbReference type="EMBL" id="CP036263">
    <property type="protein sequence ID" value="QDT01565.1"/>
    <property type="molecule type" value="Genomic_DNA"/>
</dbReference>
<reference evidence="6 7" key="1">
    <citation type="submission" date="2019-02" db="EMBL/GenBank/DDBJ databases">
        <title>Deep-cultivation of Planctomycetes and their phenomic and genomic characterization uncovers novel biology.</title>
        <authorList>
            <person name="Wiegand S."/>
            <person name="Jogler M."/>
            <person name="Boedeker C."/>
            <person name="Pinto D."/>
            <person name="Vollmers J."/>
            <person name="Rivas-Marin E."/>
            <person name="Kohn T."/>
            <person name="Peeters S.H."/>
            <person name="Heuer A."/>
            <person name="Rast P."/>
            <person name="Oberbeckmann S."/>
            <person name="Bunk B."/>
            <person name="Jeske O."/>
            <person name="Meyerdierks A."/>
            <person name="Storesund J.E."/>
            <person name="Kallscheuer N."/>
            <person name="Luecker S."/>
            <person name="Lage O.M."/>
            <person name="Pohl T."/>
            <person name="Merkel B.J."/>
            <person name="Hornburger P."/>
            <person name="Mueller R.-W."/>
            <person name="Bruemmer F."/>
            <person name="Labrenz M."/>
            <person name="Spormann A.M."/>
            <person name="Op den Camp H."/>
            <person name="Overmann J."/>
            <person name="Amann R."/>
            <person name="Jetten M.S.M."/>
            <person name="Mascher T."/>
            <person name="Medema M.H."/>
            <person name="Devos D.P."/>
            <person name="Kaster A.-K."/>
            <person name="Ovreas L."/>
            <person name="Rohde M."/>
            <person name="Galperin M.Y."/>
            <person name="Jogler C."/>
        </authorList>
    </citation>
    <scope>NUCLEOTIDE SEQUENCE [LARGE SCALE GENOMIC DNA]</scope>
    <source>
        <strain evidence="6 7">HG15A2</strain>
    </source>
</reference>
<dbReference type="InterPro" id="IPR007627">
    <property type="entry name" value="RNA_pol_sigma70_r2"/>
</dbReference>
<dbReference type="PRINTS" id="PR00046">
    <property type="entry name" value="SIGMA70FCT"/>
</dbReference>
<evidence type="ECO:0000256" key="4">
    <source>
        <dbReference type="ARBA" id="ARBA00023163"/>
    </source>
</evidence>
<keyword evidence="4" id="KW-0804">Transcription</keyword>
<keyword evidence="2" id="KW-0731">Sigma factor</keyword>
<organism evidence="6 7">
    <name type="scientific">Adhaeretor mobilis</name>
    <dbReference type="NCBI Taxonomy" id="1930276"/>
    <lineage>
        <taxon>Bacteria</taxon>
        <taxon>Pseudomonadati</taxon>
        <taxon>Planctomycetota</taxon>
        <taxon>Planctomycetia</taxon>
        <taxon>Pirellulales</taxon>
        <taxon>Lacipirellulaceae</taxon>
        <taxon>Adhaeretor</taxon>
    </lineage>
</organism>
<name>A0A517N354_9BACT</name>
<dbReference type="InterPro" id="IPR013325">
    <property type="entry name" value="RNA_pol_sigma_r2"/>
</dbReference>
<dbReference type="Pfam" id="PF04542">
    <property type="entry name" value="Sigma70_r2"/>
    <property type="match status" value="1"/>
</dbReference>
<dbReference type="GO" id="GO:0003677">
    <property type="term" value="F:DNA binding"/>
    <property type="evidence" value="ECO:0007669"/>
    <property type="project" value="UniProtKB-KW"/>
</dbReference>
<dbReference type="Gene3D" id="1.10.601.10">
    <property type="entry name" value="RNA Polymerase Primary Sigma Factor"/>
    <property type="match status" value="1"/>
</dbReference>
<dbReference type="Proteomes" id="UP000319852">
    <property type="component" value="Chromosome"/>
</dbReference>
<dbReference type="InterPro" id="IPR050239">
    <property type="entry name" value="Sigma-70_RNA_pol_init_factors"/>
</dbReference>
<dbReference type="SUPFAM" id="SSF88946">
    <property type="entry name" value="Sigma2 domain of RNA polymerase sigma factors"/>
    <property type="match status" value="1"/>
</dbReference>
<evidence type="ECO:0000259" key="5">
    <source>
        <dbReference type="PROSITE" id="PS00716"/>
    </source>
</evidence>
<evidence type="ECO:0000256" key="3">
    <source>
        <dbReference type="ARBA" id="ARBA00023125"/>
    </source>
</evidence>
<dbReference type="CDD" id="cd06171">
    <property type="entry name" value="Sigma70_r4"/>
    <property type="match status" value="1"/>
</dbReference>
<keyword evidence="7" id="KW-1185">Reference proteome</keyword>
<feature type="domain" description="RNA polymerase sigma-70" evidence="5">
    <location>
        <begin position="515"/>
        <end position="541"/>
    </location>
</feature>
<dbReference type="InterPro" id="IPR013324">
    <property type="entry name" value="RNA_pol_sigma_r3/r4-like"/>
</dbReference>
<dbReference type="Pfam" id="PF04545">
    <property type="entry name" value="Sigma70_r4"/>
    <property type="match status" value="1"/>
</dbReference>
<keyword evidence="1" id="KW-0805">Transcription regulation</keyword>
<evidence type="ECO:0000313" key="7">
    <source>
        <dbReference type="Proteomes" id="UP000319852"/>
    </source>
</evidence>
<dbReference type="PANTHER" id="PTHR30603:SF60">
    <property type="entry name" value="RNA POLYMERASE SIGMA FACTOR RPOD"/>
    <property type="match status" value="1"/>
</dbReference>
<dbReference type="SUPFAM" id="SSF88659">
    <property type="entry name" value="Sigma3 and sigma4 domains of RNA polymerase sigma factors"/>
    <property type="match status" value="1"/>
</dbReference>
<dbReference type="RefSeq" id="WP_145063772.1">
    <property type="nucleotide sequence ID" value="NZ_CP036263.1"/>
</dbReference>
<dbReference type="Gene3D" id="1.10.10.60">
    <property type="entry name" value="Homeodomain-like"/>
    <property type="match status" value="1"/>
</dbReference>
<dbReference type="PANTHER" id="PTHR30603">
    <property type="entry name" value="RNA POLYMERASE SIGMA FACTOR RPO"/>
    <property type="match status" value="1"/>
</dbReference>
<evidence type="ECO:0000256" key="2">
    <source>
        <dbReference type="ARBA" id="ARBA00023082"/>
    </source>
</evidence>
<proteinExistence type="predicted"/>
<keyword evidence="3" id="KW-0238">DNA-binding</keyword>
<dbReference type="GO" id="GO:0016987">
    <property type="term" value="F:sigma factor activity"/>
    <property type="evidence" value="ECO:0007669"/>
    <property type="project" value="UniProtKB-KW"/>
</dbReference>